<protein>
    <submittedName>
        <fullName evidence="1">Putative ovule protein</fullName>
    </submittedName>
</protein>
<sequence length="98" mass="10582">MQPCMIVRLHAAMLIGHHRTWKAMHTDAYRSPPYLEGSTRLPNAISGDAACRSSASDIYQVADTVTASELHMSSGLRAVDTVSSAASAHPSSNLYRPK</sequence>
<dbReference type="EMBL" id="GEDG01036708">
    <property type="protein sequence ID" value="JAP08554.1"/>
    <property type="molecule type" value="Transcribed_RNA"/>
</dbReference>
<evidence type="ECO:0000313" key="1">
    <source>
        <dbReference type="EMBL" id="JAP08554.1"/>
    </source>
</evidence>
<proteinExistence type="predicted"/>
<accession>A0A0V0GKZ7</accession>
<reference evidence="1" key="1">
    <citation type="submission" date="2015-12" db="EMBL/GenBank/DDBJ databases">
        <title>Gene expression during late stages of embryo sac development: a critical building block for successful pollen-pistil interactions.</title>
        <authorList>
            <person name="Liu Y."/>
            <person name="Joly V."/>
            <person name="Sabar M."/>
            <person name="Matton D.P."/>
        </authorList>
    </citation>
    <scope>NUCLEOTIDE SEQUENCE</scope>
</reference>
<dbReference type="AlphaFoldDB" id="A0A0V0GKZ7"/>
<name>A0A0V0GKZ7_SOLCH</name>
<organism evidence="1">
    <name type="scientific">Solanum chacoense</name>
    <name type="common">Chaco potato</name>
    <dbReference type="NCBI Taxonomy" id="4108"/>
    <lineage>
        <taxon>Eukaryota</taxon>
        <taxon>Viridiplantae</taxon>
        <taxon>Streptophyta</taxon>
        <taxon>Embryophyta</taxon>
        <taxon>Tracheophyta</taxon>
        <taxon>Spermatophyta</taxon>
        <taxon>Magnoliopsida</taxon>
        <taxon>eudicotyledons</taxon>
        <taxon>Gunneridae</taxon>
        <taxon>Pentapetalae</taxon>
        <taxon>asterids</taxon>
        <taxon>lamiids</taxon>
        <taxon>Solanales</taxon>
        <taxon>Solanaceae</taxon>
        <taxon>Solanoideae</taxon>
        <taxon>Solaneae</taxon>
        <taxon>Solanum</taxon>
    </lineage>
</organism>